<evidence type="ECO:0000313" key="8">
    <source>
        <dbReference type="Proteomes" id="UP000574317"/>
    </source>
</evidence>
<organism evidence="7 8">
    <name type="scientific">Fusarium napiforme</name>
    <dbReference type="NCBI Taxonomy" id="42672"/>
    <lineage>
        <taxon>Eukaryota</taxon>
        <taxon>Fungi</taxon>
        <taxon>Dikarya</taxon>
        <taxon>Ascomycota</taxon>
        <taxon>Pezizomycotina</taxon>
        <taxon>Sordariomycetes</taxon>
        <taxon>Hypocreomycetidae</taxon>
        <taxon>Hypocreales</taxon>
        <taxon>Nectriaceae</taxon>
        <taxon>Fusarium</taxon>
        <taxon>Fusarium fujikuroi species complex</taxon>
    </lineage>
</organism>
<keyword evidence="2" id="KW-0479">Metal-binding</keyword>
<accession>A0A8H5JD70</accession>
<evidence type="ECO:0000256" key="1">
    <source>
        <dbReference type="ARBA" id="ARBA00022691"/>
    </source>
</evidence>
<sequence>MSKQPPIRPEQGSFVQFQLATSQPRTPHSRNKDILAKLRESIPQNESQWQQARDLHGYSTAENVLQKTRDILENRIAKSDLRNFFIIASCCVDWHLGRKEQAYQEFKIQISDTSELTIQRYMSALRAMVQAMERVYLRGPRHRVLEGALLYSRISPFFLTHYTKETGEFDSCFPRFRSIHPEIQASLPLAPAFILKYRHPQHSFRNICAALCTEVFSEDSYAKFIFVLENGRPIPTVLSLPAKAPYAALSVIKCQSESTEDSQRVSATPVDNSHTLALRKSFPLVYKVFGVSDAVQQLLQVPHRINYETLREVPNTPLLELQWTDKYDTIVDKVVDDLIEQGILPQQPFRRRSLQVDLACRVKIAYSFIHLELHFQLLNYIPDFNMSSNIGLVDEYLAKGTWKTAENANSTYSHQGLMQYVSNQIISQYWLEKIYTEEIRQYDHENRFHIHDLGFLSAYCSGWSIEDILLQGFGGVENKIQCRPAKHLNTALNQIVNFLFTLQGELAGAQALSSFDTYLAPFIRSDNLSYTDVFKYVQSFVYSLNVPTRSGFQAPFTNLSLDLICPKRLGDQCVIIGGELRTDWVYSDFQEEMDILNKAFAEVMMQGDGNGNIFSFPIPTYNASDGIDWESPRWQSIWEMTAKYGVPYFANFINSDLDPEDFRSMCCRLRLDLSKLHCRVGGQYGASPLTGSIGVVTINLPNLAYRSNGSKETFMAELTNTLRVAKDSLEIKRKLVDENSTLYPYAAHYLSATKHRTGSYWTNHFSTIGVNGMNEALVDLLGEGIGEQKDFALEVVEFIKDQLQEFQKETGNLYNLEASPAESTCYKFAKRDKELFPDKEIPTYYTNSTMLPVDTTEDLFEAMGHQEALQCSYTGGTVFHAFLGEQLPSWKLARDLIKTLTARFRIPYITLTPTFSICPTHGYRAGEQPECTACGELTLVYSRIVGYFRPTRDWNHGKSKEFVQRKVYKYETGLSNDNKLQELEKQVAAIQDLPVAGYIKSTLSDYPGKMQASIMFTSRCNLACPWCHNGPLVQGECDDVTIVDVFRHITSGSHKSLVVSGGEPTIHKGLLPFLRILKAAGISVKLDSNGTSPDVLKQVFSENLVDFVAMDIKCALENYKRVTGKKVKPKLLEASIDLIKNSGVPYEFRTTVVPDLVDVEDLFEAKRLSGKKLTMQRFRNGETLLDAKFRTFQEHTDEEFDKLVSQVA</sequence>
<dbReference type="PROSITE" id="PS51918">
    <property type="entry name" value="RADICAL_SAM"/>
    <property type="match status" value="1"/>
</dbReference>
<keyword evidence="3" id="KW-0408">Iron</keyword>
<dbReference type="SUPFAM" id="SSF102114">
    <property type="entry name" value="Radical SAM enzymes"/>
    <property type="match status" value="1"/>
</dbReference>
<dbReference type="GO" id="GO:0009265">
    <property type="term" value="P:2'-deoxyribonucleotide biosynthetic process"/>
    <property type="evidence" value="ECO:0007669"/>
    <property type="project" value="TreeGrafter"/>
</dbReference>
<dbReference type="CDD" id="cd01335">
    <property type="entry name" value="Radical_SAM"/>
    <property type="match status" value="1"/>
</dbReference>
<dbReference type="GO" id="GO:0051536">
    <property type="term" value="F:iron-sulfur cluster binding"/>
    <property type="evidence" value="ECO:0007669"/>
    <property type="project" value="UniProtKB-KW"/>
</dbReference>
<dbReference type="NCBIfam" id="TIGR02487">
    <property type="entry name" value="NrdD"/>
    <property type="match status" value="1"/>
</dbReference>
<dbReference type="GO" id="GO:0004748">
    <property type="term" value="F:ribonucleoside-diphosphate reductase activity, thioredoxin disulfide as acceptor"/>
    <property type="evidence" value="ECO:0007669"/>
    <property type="project" value="TreeGrafter"/>
</dbReference>
<dbReference type="Pfam" id="PF04055">
    <property type="entry name" value="Radical_SAM"/>
    <property type="match status" value="1"/>
</dbReference>
<dbReference type="InterPro" id="IPR058240">
    <property type="entry name" value="rSAM_sf"/>
</dbReference>
<feature type="region of interest" description="Disordered" evidence="5">
    <location>
        <begin position="1"/>
        <end position="30"/>
    </location>
</feature>
<dbReference type="Pfam" id="PF13597">
    <property type="entry name" value="NRDD"/>
    <property type="match status" value="1"/>
</dbReference>
<dbReference type="SUPFAM" id="SSF51998">
    <property type="entry name" value="PFL-like glycyl radical enzymes"/>
    <property type="match status" value="1"/>
</dbReference>
<name>A0A8H5JD70_9HYPO</name>
<dbReference type="GO" id="GO:0046872">
    <property type="term" value="F:metal ion binding"/>
    <property type="evidence" value="ECO:0007669"/>
    <property type="project" value="UniProtKB-KW"/>
</dbReference>
<feature type="domain" description="Radical SAM core" evidence="6">
    <location>
        <begin position="1006"/>
        <end position="1208"/>
    </location>
</feature>
<evidence type="ECO:0000313" key="7">
    <source>
        <dbReference type="EMBL" id="KAF5553198.1"/>
    </source>
</evidence>
<evidence type="ECO:0000256" key="2">
    <source>
        <dbReference type="ARBA" id="ARBA00022723"/>
    </source>
</evidence>
<keyword evidence="1" id="KW-0949">S-adenosyl-L-methionine</keyword>
<dbReference type="AlphaFoldDB" id="A0A8H5JD70"/>
<dbReference type="InterPro" id="IPR012840">
    <property type="entry name" value="NrdG2"/>
</dbReference>
<protein>
    <submittedName>
        <fullName evidence="7">Ribonucleoside-triphosphate reductase</fullName>
    </submittedName>
</protein>
<dbReference type="Proteomes" id="UP000574317">
    <property type="component" value="Unassembled WGS sequence"/>
</dbReference>
<dbReference type="SFLD" id="SFLDS00029">
    <property type="entry name" value="Radical_SAM"/>
    <property type="match status" value="1"/>
</dbReference>
<dbReference type="EMBL" id="JAAOAO010000251">
    <property type="protein sequence ID" value="KAF5553198.1"/>
    <property type="molecule type" value="Genomic_DNA"/>
</dbReference>
<dbReference type="InterPro" id="IPR007197">
    <property type="entry name" value="rSAM"/>
</dbReference>
<comment type="caution">
    <text evidence="7">The sequence shown here is derived from an EMBL/GenBank/DDBJ whole genome shotgun (WGS) entry which is preliminary data.</text>
</comment>
<dbReference type="GO" id="GO:0006260">
    <property type="term" value="P:DNA replication"/>
    <property type="evidence" value="ECO:0007669"/>
    <property type="project" value="InterPro"/>
</dbReference>
<dbReference type="Gene3D" id="3.20.70.20">
    <property type="match status" value="1"/>
</dbReference>
<reference evidence="7 8" key="1">
    <citation type="submission" date="2020-05" db="EMBL/GenBank/DDBJ databases">
        <title>Identification and distribution of gene clusters putatively required for synthesis of sphingolipid metabolism inhibitors in phylogenetically diverse species of the filamentous fungus Fusarium.</title>
        <authorList>
            <person name="Kim H.-S."/>
            <person name="Busman M."/>
            <person name="Brown D.W."/>
            <person name="Divon H."/>
            <person name="Uhlig S."/>
            <person name="Proctor R.H."/>
        </authorList>
    </citation>
    <scope>NUCLEOTIDE SEQUENCE [LARGE SCALE GENOMIC DNA]</scope>
    <source>
        <strain evidence="7 8">NRRL 25196</strain>
    </source>
</reference>
<evidence type="ECO:0000256" key="3">
    <source>
        <dbReference type="ARBA" id="ARBA00023004"/>
    </source>
</evidence>
<dbReference type="PANTHER" id="PTHR21075:SF0">
    <property type="entry name" value="ANAEROBIC RIBONUCLEOSIDE-TRIPHOSPHATE REDUCTASE"/>
    <property type="match status" value="1"/>
</dbReference>
<evidence type="ECO:0000259" key="6">
    <source>
        <dbReference type="PROSITE" id="PS51918"/>
    </source>
</evidence>
<evidence type="ECO:0000256" key="4">
    <source>
        <dbReference type="ARBA" id="ARBA00023014"/>
    </source>
</evidence>
<dbReference type="NCBIfam" id="TIGR02495">
    <property type="entry name" value="NrdG2"/>
    <property type="match status" value="1"/>
</dbReference>
<dbReference type="InterPro" id="IPR012833">
    <property type="entry name" value="NrdD"/>
</dbReference>
<keyword evidence="4" id="KW-0411">Iron-sulfur</keyword>
<dbReference type="NCBIfam" id="NF006126">
    <property type="entry name" value="PRK08270.1"/>
    <property type="match status" value="1"/>
</dbReference>
<proteinExistence type="predicted"/>
<evidence type="ECO:0000256" key="5">
    <source>
        <dbReference type="SAM" id="MobiDB-lite"/>
    </source>
</evidence>
<gene>
    <name evidence="7" type="ORF">FNAPI_6803</name>
</gene>
<keyword evidence="8" id="KW-1185">Reference proteome</keyword>
<dbReference type="SFLD" id="SFLDG01094">
    <property type="entry name" value="Uncharacterised_Radical_SAM_Su"/>
    <property type="match status" value="1"/>
</dbReference>
<dbReference type="GO" id="GO:0008998">
    <property type="term" value="F:ribonucleoside-triphosphate reductase (thioredoxin) activity"/>
    <property type="evidence" value="ECO:0007669"/>
    <property type="project" value="InterPro"/>
</dbReference>
<dbReference type="InterPro" id="IPR013785">
    <property type="entry name" value="Aldolase_TIM"/>
</dbReference>
<dbReference type="GO" id="GO:0031250">
    <property type="term" value="C:anaerobic ribonucleoside-triphosphate reductase complex"/>
    <property type="evidence" value="ECO:0007669"/>
    <property type="project" value="TreeGrafter"/>
</dbReference>
<feature type="compositionally biased region" description="Polar residues" evidence="5">
    <location>
        <begin position="13"/>
        <end position="26"/>
    </location>
</feature>
<dbReference type="PANTHER" id="PTHR21075">
    <property type="entry name" value="ANAEROBIC RIBONUCLEOSIDE-TRIPHOSPHATE REDUCTASE"/>
    <property type="match status" value="1"/>
</dbReference>
<dbReference type="Gene3D" id="3.20.20.70">
    <property type="entry name" value="Aldolase class I"/>
    <property type="match status" value="1"/>
</dbReference>
<dbReference type="CDD" id="cd01675">
    <property type="entry name" value="RNR_III"/>
    <property type="match status" value="1"/>
</dbReference>